<dbReference type="OrthoDB" id="286404at2"/>
<dbReference type="KEGG" id="daur:Daura_38210"/>
<evidence type="ECO:0000313" key="5">
    <source>
        <dbReference type="Proteomes" id="UP001058003"/>
    </source>
</evidence>
<evidence type="ECO:0000259" key="3">
    <source>
        <dbReference type="SMART" id="SM00822"/>
    </source>
</evidence>
<dbReference type="SMART" id="SM00822">
    <property type="entry name" value="PKS_KR"/>
    <property type="match status" value="1"/>
</dbReference>
<dbReference type="Gene3D" id="3.40.50.720">
    <property type="entry name" value="NAD(P)-binding Rossmann-like Domain"/>
    <property type="match status" value="1"/>
</dbReference>
<gene>
    <name evidence="4" type="ORF">Daura_38210</name>
</gene>
<organism evidence="4 5">
    <name type="scientific">Dactylosporangium aurantiacum</name>
    <dbReference type="NCBI Taxonomy" id="35754"/>
    <lineage>
        <taxon>Bacteria</taxon>
        <taxon>Bacillati</taxon>
        <taxon>Actinomycetota</taxon>
        <taxon>Actinomycetes</taxon>
        <taxon>Micromonosporales</taxon>
        <taxon>Micromonosporaceae</taxon>
        <taxon>Dactylosporangium</taxon>
    </lineage>
</organism>
<keyword evidence="5" id="KW-1185">Reference proteome</keyword>
<dbReference type="AlphaFoldDB" id="A0A9Q9IQY3"/>
<dbReference type="PRINTS" id="PR00080">
    <property type="entry name" value="SDRFAMILY"/>
</dbReference>
<evidence type="ECO:0000313" key="4">
    <source>
        <dbReference type="EMBL" id="UWZ59971.1"/>
    </source>
</evidence>
<dbReference type="FunFam" id="3.40.50.720:FF:000084">
    <property type="entry name" value="Short-chain dehydrogenase reductase"/>
    <property type="match status" value="1"/>
</dbReference>
<dbReference type="GO" id="GO:0016616">
    <property type="term" value="F:oxidoreductase activity, acting on the CH-OH group of donors, NAD or NADP as acceptor"/>
    <property type="evidence" value="ECO:0007669"/>
    <property type="project" value="UniProtKB-ARBA"/>
</dbReference>
<dbReference type="RefSeq" id="WP_033357208.1">
    <property type="nucleotide sequence ID" value="NZ_CP073767.1"/>
</dbReference>
<comment type="similarity">
    <text evidence="1">Belongs to the short-chain dehydrogenases/reductases (SDR) family.</text>
</comment>
<reference evidence="4" key="1">
    <citation type="submission" date="2021-04" db="EMBL/GenBank/DDBJ databases">
        <title>Dactylosporangium aurantiacum NRRL B-8018 full assembly.</title>
        <authorList>
            <person name="Hartkoorn R.C."/>
            <person name="Beaudoing E."/>
            <person name="Hot D."/>
        </authorList>
    </citation>
    <scope>NUCLEOTIDE SEQUENCE</scope>
    <source>
        <strain evidence="4">NRRL B-8018</strain>
    </source>
</reference>
<dbReference type="InterPro" id="IPR036291">
    <property type="entry name" value="NAD(P)-bd_dom_sf"/>
</dbReference>
<sequence length="249" mass="25925">MPAQFDLTGQTALVTGAGRGIGRAVAVALAAAGADVVLHARRAADLDDVAREVTAAGRTAARWILDLSDPARVADAAAGIGPIDILVNNAGLIRRGPSAEQSLTEWRKVLDTNLDAVFVLTRTLGSGMLRRGHGRVVMIASLLSFQGGFNVAAYTASKHAVAGLTKALANEWTERGVLVNAIAPGYIATANTRPLREDAERELAIRRRIPAGRWGRPEDVAGAAVFLASPAAGYVAGHVLAVDGGWLAR</sequence>
<dbReference type="SUPFAM" id="SSF51735">
    <property type="entry name" value="NAD(P)-binding Rossmann-fold domains"/>
    <property type="match status" value="1"/>
</dbReference>
<dbReference type="Pfam" id="PF13561">
    <property type="entry name" value="adh_short_C2"/>
    <property type="match status" value="1"/>
</dbReference>
<name>A0A9Q9IQY3_9ACTN</name>
<dbReference type="EMBL" id="CP073767">
    <property type="protein sequence ID" value="UWZ59971.1"/>
    <property type="molecule type" value="Genomic_DNA"/>
</dbReference>
<feature type="domain" description="Ketoreductase" evidence="3">
    <location>
        <begin position="10"/>
        <end position="185"/>
    </location>
</feature>
<dbReference type="InterPro" id="IPR057326">
    <property type="entry name" value="KR_dom"/>
</dbReference>
<evidence type="ECO:0000256" key="1">
    <source>
        <dbReference type="ARBA" id="ARBA00006484"/>
    </source>
</evidence>
<evidence type="ECO:0000256" key="2">
    <source>
        <dbReference type="ARBA" id="ARBA00023002"/>
    </source>
</evidence>
<keyword evidence="2" id="KW-0560">Oxidoreductase</keyword>
<dbReference type="PROSITE" id="PS00061">
    <property type="entry name" value="ADH_SHORT"/>
    <property type="match status" value="1"/>
</dbReference>
<proteinExistence type="inferred from homology"/>
<protein>
    <submittedName>
        <fullName evidence="4">SDR family oxidoreductase</fullName>
    </submittedName>
</protein>
<dbReference type="Proteomes" id="UP001058003">
    <property type="component" value="Chromosome"/>
</dbReference>
<dbReference type="PANTHER" id="PTHR42760:SF5">
    <property type="entry name" value="2-DEHYDRO-3-DEOXY-D-GLUCONATE 5-DEHYDROGENASE"/>
    <property type="match status" value="1"/>
</dbReference>
<accession>A0A9Q9IQY3</accession>
<dbReference type="PANTHER" id="PTHR42760">
    <property type="entry name" value="SHORT-CHAIN DEHYDROGENASES/REDUCTASES FAMILY MEMBER"/>
    <property type="match status" value="1"/>
</dbReference>
<dbReference type="InterPro" id="IPR020904">
    <property type="entry name" value="Sc_DH/Rdtase_CS"/>
</dbReference>
<dbReference type="InterPro" id="IPR002347">
    <property type="entry name" value="SDR_fam"/>
</dbReference>
<dbReference type="PRINTS" id="PR00081">
    <property type="entry name" value="GDHRDH"/>
</dbReference>